<gene>
    <name evidence="1" type="ORF">S01H4_56449</name>
</gene>
<protein>
    <submittedName>
        <fullName evidence="1">Uncharacterized protein</fullName>
    </submittedName>
</protein>
<evidence type="ECO:0000313" key="1">
    <source>
        <dbReference type="EMBL" id="GAH13880.1"/>
    </source>
</evidence>
<sequence length="145" mass="17295">MKLKKSQQIDHLYDVSKEIRGRFLDQAIPIEMLIDDIISWHFCPEDTRQSLFFSLVSPKLTFSNKIKILETILQIYYPDLVKKHQNLIKEINKIRDFRNRIAHSLLDASDEFLEKGYNDRIRLVFYRNGEKKHQVITMDNIKKTG</sequence>
<dbReference type="EMBL" id="BART01032710">
    <property type="protein sequence ID" value="GAH13880.1"/>
    <property type="molecule type" value="Genomic_DNA"/>
</dbReference>
<dbReference type="AlphaFoldDB" id="X1E0B9"/>
<feature type="non-terminal residue" evidence="1">
    <location>
        <position position="145"/>
    </location>
</feature>
<accession>X1E0B9</accession>
<name>X1E0B9_9ZZZZ</name>
<proteinExistence type="predicted"/>
<comment type="caution">
    <text evidence="1">The sequence shown here is derived from an EMBL/GenBank/DDBJ whole genome shotgun (WGS) entry which is preliminary data.</text>
</comment>
<reference evidence="1" key="1">
    <citation type="journal article" date="2014" name="Front. Microbiol.">
        <title>High frequency of phylogenetically diverse reductive dehalogenase-homologous genes in deep subseafloor sedimentary metagenomes.</title>
        <authorList>
            <person name="Kawai M."/>
            <person name="Futagami T."/>
            <person name="Toyoda A."/>
            <person name="Takaki Y."/>
            <person name="Nishi S."/>
            <person name="Hori S."/>
            <person name="Arai W."/>
            <person name="Tsubouchi T."/>
            <person name="Morono Y."/>
            <person name="Uchiyama I."/>
            <person name="Ito T."/>
            <person name="Fujiyama A."/>
            <person name="Inagaki F."/>
            <person name="Takami H."/>
        </authorList>
    </citation>
    <scope>NUCLEOTIDE SEQUENCE</scope>
    <source>
        <strain evidence="1">Expedition CK06-06</strain>
    </source>
</reference>
<organism evidence="1">
    <name type="scientific">marine sediment metagenome</name>
    <dbReference type="NCBI Taxonomy" id="412755"/>
    <lineage>
        <taxon>unclassified sequences</taxon>
        <taxon>metagenomes</taxon>
        <taxon>ecological metagenomes</taxon>
    </lineage>
</organism>